<dbReference type="CDD" id="cd05286">
    <property type="entry name" value="QOR2"/>
    <property type="match status" value="1"/>
</dbReference>
<protein>
    <submittedName>
        <fullName evidence="4">Quinone oxidoreductase</fullName>
    </submittedName>
</protein>
<name>A0ABY9FP81_9PSED</name>
<evidence type="ECO:0000256" key="2">
    <source>
        <dbReference type="ARBA" id="ARBA00023002"/>
    </source>
</evidence>
<feature type="domain" description="Enoyl reductase (ER)" evidence="3">
    <location>
        <begin position="11"/>
        <end position="321"/>
    </location>
</feature>
<dbReference type="SUPFAM" id="SSF51735">
    <property type="entry name" value="NAD(P)-binding Rossmann-fold domains"/>
    <property type="match status" value="1"/>
</dbReference>
<dbReference type="InterPro" id="IPR011032">
    <property type="entry name" value="GroES-like_sf"/>
</dbReference>
<keyword evidence="1" id="KW-0521">NADP</keyword>
<dbReference type="InterPro" id="IPR047618">
    <property type="entry name" value="QOR-like"/>
</dbReference>
<dbReference type="Gene3D" id="3.90.180.10">
    <property type="entry name" value="Medium-chain alcohol dehydrogenases, catalytic domain"/>
    <property type="match status" value="1"/>
</dbReference>
<dbReference type="InterPro" id="IPR013154">
    <property type="entry name" value="ADH-like_N"/>
</dbReference>
<dbReference type="EMBL" id="CP117450">
    <property type="protein sequence ID" value="WLH05103.1"/>
    <property type="molecule type" value="Genomic_DNA"/>
</dbReference>
<dbReference type="SUPFAM" id="SSF50129">
    <property type="entry name" value="GroES-like"/>
    <property type="match status" value="1"/>
</dbReference>
<evidence type="ECO:0000313" key="5">
    <source>
        <dbReference type="Proteomes" id="UP001236748"/>
    </source>
</evidence>
<sequence>MSYAAHIHEFGGPEVFRWEPITLGEPGPGKVRLRHTAIGLNFVDVYNRRGRFPMRFPAILGNEAAGVIEAVGPGVTQFQPGDRVAYAPFTGSYCEERLISADKLISLPANIGDSTAAGMMLAGMTAQYLLRQLHPVKAGETVLVHAAAGSVGMILCQWAAALGARVIGTASNSAKAQLALAHGCHEVINYSEEDVPESVARITAGEGVSVVYDGVGADTFRGSLKSLKRLGHLIVFGQASGSIPPFDVHELATLGSLTITVASLQSFIEDLALMRSMAQELFEVVSSGQVRIHIGQTYPLSEVGRAHRDLEARLTQGSTLLLV</sequence>
<dbReference type="InterPro" id="IPR020843">
    <property type="entry name" value="ER"/>
</dbReference>
<dbReference type="Proteomes" id="UP001236748">
    <property type="component" value="Chromosome"/>
</dbReference>
<dbReference type="Gene3D" id="3.40.50.720">
    <property type="entry name" value="NAD(P)-binding Rossmann-like Domain"/>
    <property type="match status" value="1"/>
</dbReference>
<evidence type="ECO:0000313" key="4">
    <source>
        <dbReference type="EMBL" id="WLH05103.1"/>
    </source>
</evidence>
<dbReference type="InterPro" id="IPR013149">
    <property type="entry name" value="ADH-like_C"/>
</dbReference>
<dbReference type="RefSeq" id="WP_047542245.1">
    <property type="nucleotide sequence ID" value="NZ_CP117450.1"/>
</dbReference>
<dbReference type="InterPro" id="IPR036291">
    <property type="entry name" value="NAD(P)-bd_dom_sf"/>
</dbReference>
<organism evidence="4 5">
    <name type="scientific">Pseudomonas lurida</name>
    <dbReference type="NCBI Taxonomy" id="244566"/>
    <lineage>
        <taxon>Bacteria</taxon>
        <taxon>Pseudomonadati</taxon>
        <taxon>Pseudomonadota</taxon>
        <taxon>Gammaproteobacteria</taxon>
        <taxon>Pseudomonadales</taxon>
        <taxon>Pseudomonadaceae</taxon>
        <taxon>Pseudomonas</taxon>
    </lineage>
</organism>
<dbReference type="PANTHER" id="PTHR48106:SF13">
    <property type="entry name" value="QUINONE OXIDOREDUCTASE-RELATED"/>
    <property type="match status" value="1"/>
</dbReference>
<keyword evidence="2" id="KW-0560">Oxidoreductase</keyword>
<reference evidence="4 5" key="1">
    <citation type="submission" date="2023-02" db="EMBL/GenBank/DDBJ databases">
        <title>Evolution of Hrp T3SS in non-pathogenic Pseudomonas fluorescens.</title>
        <authorList>
            <person name="Liao K."/>
            <person name="Wei H."/>
            <person name="Gu Y."/>
        </authorList>
    </citation>
    <scope>NUCLEOTIDE SEQUENCE [LARGE SCALE GENOMIC DNA]</scope>
    <source>
        <strain evidence="4 5">FP2043</strain>
    </source>
</reference>
<evidence type="ECO:0000256" key="1">
    <source>
        <dbReference type="ARBA" id="ARBA00022857"/>
    </source>
</evidence>
<dbReference type="SMART" id="SM00829">
    <property type="entry name" value="PKS_ER"/>
    <property type="match status" value="1"/>
</dbReference>
<dbReference type="Pfam" id="PF00107">
    <property type="entry name" value="ADH_zinc_N"/>
    <property type="match status" value="1"/>
</dbReference>
<accession>A0ABY9FP81</accession>
<proteinExistence type="predicted"/>
<evidence type="ECO:0000259" key="3">
    <source>
        <dbReference type="SMART" id="SM00829"/>
    </source>
</evidence>
<keyword evidence="5" id="KW-1185">Reference proteome</keyword>
<dbReference type="Pfam" id="PF08240">
    <property type="entry name" value="ADH_N"/>
    <property type="match status" value="1"/>
</dbReference>
<dbReference type="PANTHER" id="PTHR48106">
    <property type="entry name" value="QUINONE OXIDOREDUCTASE PIG3-RELATED"/>
    <property type="match status" value="1"/>
</dbReference>
<gene>
    <name evidence="4" type="ORF">PSH67_19930</name>
</gene>